<reference evidence="2 3" key="1">
    <citation type="submission" date="2018-12" db="EMBL/GenBank/DDBJ databases">
        <authorList>
            <consortium name="Pathogen Informatics"/>
        </authorList>
    </citation>
    <scope>NUCLEOTIDE SEQUENCE [LARGE SCALE GENOMIC DNA]</scope>
    <source>
        <strain evidence="2 3">NCTC11923</strain>
    </source>
</reference>
<proteinExistence type="predicted"/>
<evidence type="ECO:0000256" key="1">
    <source>
        <dbReference type="SAM" id="MobiDB-lite"/>
    </source>
</evidence>
<organism evidence="2 3">
    <name type="scientific">Actinomyces slackii</name>
    <dbReference type="NCBI Taxonomy" id="52774"/>
    <lineage>
        <taxon>Bacteria</taxon>
        <taxon>Bacillati</taxon>
        <taxon>Actinomycetota</taxon>
        <taxon>Actinomycetes</taxon>
        <taxon>Actinomycetales</taxon>
        <taxon>Actinomycetaceae</taxon>
        <taxon>Actinomyces</taxon>
    </lineage>
</organism>
<name>A0A3S4SJ39_9ACTO</name>
<dbReference type="SUPFAM" id="SSF160424">
    <property type="entry name" value="BH3703-like"/>
    <property type="match status" value="1"/>
</dbReference>
<evidence type="ECO:0000313" key="3">
    <source>
        <dbReference type="Proteomes" id="UP000276899"/>
    </source>
</evidence>
<feature type="region of interest" description="Disordered" evidence="1">
    <location>
        <begin position="108"/>
        <end position="140"/>
    </location>
</feature>
<dbReference type="STRING" id="1278298.GCA_000428685_02127"/>
<dbReference type="KEGG" id="asla:NCTC11923_00465"/>
<sequence>MSDWSFEAQMMAVDNLQTRLAEFMRTASLAQVIIEVESVGKRAAARTQAKRPGQDWELNTVPGDLIQDSVRLRAPMARPGGGTWTYASLTMSSEDYRLITDFDYDRQPNLDPPVGPQDCADELSLFPRDPRATPDWMTAR</sequence>
<protein>
    <submittedName>
        <fullName evidence="2">Uncharacterized protein</fullName>
    </submittedName>
</protein>
<keyword evidence="3" id="KW-1185">Reference proteome</keyword>
<dbReference type="AlphaFoldDB" id="A0A3S4SJ39"/>
<gene>
    <name evidence="2" type="ORF">NCTC11923_00465</name>
</gene>
<dbReference type="EMBL" id="LR134363">
    <property type="protein sequence ID" value="VEG73851.1"/>
    <property type="molecule type" value="Genomic_DNA"/>
</dbReference>
<dbReference type="Proteomes" id="UP000276899">
    <property type="component" value="Chromosome"/>
</dbReference>
<dbReference type="InterPro" id="IPR036170">
    <property type="entry name" value="YezG-like_sf"/>
</dbReference>
<accession>A0A3S4SJ39</accession>
<evidence type="ECO:0000313" key="2">
    <source>
        <dbReference type="EMBL" id="VEG73851.1"/>
    </source>
</evidence>
<dbReference type="RefSeq" id="WP_034514960.1">
    <property type="nucleotide sequence ID" value="NZ_CBCRWE010000066.1"/>
</dbReference>